<keyword evidence="3" id="KW-0143">Chaperone</keyword>
<dbReference type="EMBL" id="CAMXCT010000317">
    <property type="protein sequence ID" value="CAI3977049.1"/>
    <property type="molecule type" value="Genomic_DNA"/>
</dbReference>
<dbReference type="InterPro" id="IPR016565">
    <property type="entry name" value="Proteasome_assmbl_chp_1"/>
</dbReference>
<dbReference type="OrthoDB" id="411995at2759"/>
<gene>
    <name evidence="4" type="ORF">C1SCF055_LOCUS5228</name>
</gene>
<dbReference type="GO" id="GO:0070628">
    <property type="term" value="F:proteasome binding"/>
    <property type="evidence" value="ECO:0007669"/>
    <property type="project" value="TreeGrafter"/>
</dbReference>
<evidence type="ECO:0000313" key="4">
    <source>
        <dbReference type="EMBL" id="CAI3977049.1"/>
    </source>
</evidence>
<dbReference type="Proteomes" id="UP001152797">
    <property type="component" value="Unassembled WGS sequence"/>
</dbReference>
<dbReference type="PANTHER" id="PTHR15069:SF1">
    <property type="entry name" value="PROTEASOME ASSEMBLY CHAPERONE 1"/>
    <property type="match status" value="1"/>
</dbReference>
<organism evidence="4">
    <name type="scientific">Cladocopium goreaui</name>
    <dbReference type="NCBI Taxonomy" id="2562237"/>
    <lineage>
        <taxon>Eukaryota</taxon>
        <taxon>Sar</taxon>
        <taxon>Alveolata</taxon>
        <taxon>Dinophyceae</taxon>
        <taxon>Suessiales</taxon>
        <taxon>Symbiodiniaceae</taxon>
        <taxon>Cladocopium</taxon>
    </lineage>
</organism>
<keyword evidence="6" id="KW-0647">Proteasome</keyword>
<dbReference type="AlphaFoldDB" id="A0A9P1BPF2"/>
<dbReference type="GO" id="GO:0080129">
    <property type="term" value="P:proteasome core complex assembly"/>
    <property type="evidence" value="ECO:0007669"/>
    <property type="project" value="TreeGrafter"/>
</dbReference>
<dbReference type="PANTHER" id="PTHR15069">
    <property type="entry name" value="PROTEASOME ASSEMBLY CHAPERONE 1"/>
    <property type="match status" value="1"/>
</dbReference>
<reference evidence="4" key="1">
    <citation type="submission" date="2022-10" db="EMBL/GenBank/DDBJ databases">
        <authorList>
            <person name="Chen Y."/>
            <person name="Dougan E. K."/>
            <person name="Chan C."/>
            <person name="Rhodes N."/>
            <person name="Thang M."/>
        </authorList>
    </citation>
    <scope>NUCLEOTIDE SEQUENCE</scope>
</reference>
<dbReference type="GO" id="GO:0000502">
    <property type="term" value="C:proteasome complex"/>
    <property type="evidence" value="ECO:0007669"/>
    <property type="project" value="UniProtKB-KW"/>
</dbReference>
<dbReference type="EMBL" id="CAMXCT030000317">
    <property type="protein sequence ID" value="CAL4764361.1"/>
    <property type="molecule type" value="Genomic_DNA"/>
</dbReference>
<dbReference type="GO" id="GO:0005783">
    <property type="term" value="C:endoplasmic reticulum"/>
    <property type="evidence" value="ECO:0007669"/>
    <property type="project" value="InterPro"/>
</dbReference>
<comment type="similarity">
    <text evidence="1">Belongs to the PSMG1 family.</text>
</comment>
<dbReference type="EMBL" id="CAMXCT020000317">
    <property type="protein sequence ID" value="CAL1130424.1"/>
    <property type="molecule type" value="Genomic_DNA"/>
</dbReference>
<evidence type="ECO:0000256" key="3">
    <source>
        <dbReference type="ARBA" id="ARBA00023186"/>
    </source>
</evidence>
<sequence length="380" mass="40741">MAGMMGAMGGMGDGMKEAAKKAVEDEIAAKAPGSIKPFFPCLGGPVPTVETCMCMVPADQQDSVKQAIEKYKSMGDGMKEAAKKAVEDEIAAKAPGSIKPFFPCLGGPVPTVETCMCMVPADQQDSVKQAIEKYKSLWCPELDSWISDNYDRSDDEDDQPDVEFTLSGYESSDYKTLVICGPGPASAFALQVFALRPLSWCLKPQDSARAFPPLPKSPKFFEVSDANGVVVVLLEAPVAAEYAVAWAEKLLLALEGAQVLVLDRILRSEWCSPCPRPEEPHLAGLWTSCSGRAEIPALPAPNIVQGLAAAVIASCEARSAKCTVALTLQDGAHLSEGCLQGFEVLVPLLQELQVIQSWQRPNYREAVQKVVPPAAMSIYA</sequence>
<evidence type="ECO:0000313" key="6">
    <source>
        <dbReference type="EMBL" id="CAL4764361.1"/>
    </source>
</evidence>
<proteinExistence type="inferred from homology"/>
<reference evidence="5" key="2">
    <citation type="submission" date="2024-04" db="EMBL/GenBank/DDBJ databases">
        <authorList>
            <person name="Chen Y."/>
            <person name="Shah S."/>
            <person name="Dougan E. K."/>
            <person name="Thang M."/>
            <person name="Chan C."/>
        </authorList>
    </citation>
    <scope>NUCLEOTIDE SEQUENCE [LARGE SCALE GENOMIC DNA]</scope>
</reference>
<evidence type="ECO:0000313" key="5">
    <source>
        <dbReference type="EMBL" id="CAL1130424.1"/>
    </source>
</evidence>
<accession>A0A9P1BPF2</accession>
<evidence type="ECO:0000256" key="2">
    <source>
        <dbReference type="ARBA" id="ARBA00019180"/>
    </source>
</evidence>
<keyword evidence="7" id="KW-1185">Reference proteome</keyword>
<evidence type="ECO:0000313" key="7">
    <source>
        <dbReference type="Proteomes" id="UP001152797"/>
    </source>
</evidence>
<evidence type="ECO:0000256" key="1">
    <source>
        <dbReference type="ARBA" id="ARBA00005261"/>
    </source>
</evidence>
<protein>
    <recommendedName>
        <fullName evidence="2">Proteasome assembly chaperone 1</fullName>
    </recommendedName>
</protein>
<comment type="caution">
    <text evidence="4">The sequence shown here is derived from an EMBL/GenBank/DDBJ whole genome shotgun (WGS) entry which is preliminary data.</text>
</comment>
<name>A0A9P1BPF2_9DINO</name>